<evidence type="ECO:0000256" key="8">
    <source>
        <dbReference type="ARBA" id="ARBA00023133"/>
    </source>
</evidence>
<feature type="binding site" description="axial binding residue" evidence="12">
    <location>
        <position position="263"/>
    </location>
    <ligand>
        <name>heme</name>
        <dbReference type="ChEBI" id="CHEBI:30413"/>
    </ligand>
    <ligandPart>
        <name>Fe</name>
        <dbReference type="ChEBI" id="CHEBI:18248"/>
    </ligandPart>
</feature>
<evidence type="ECO:0000256" key="1">
    <source>
        <dbReference type="ARBA" id="ARBA00001970"/>
    </source>
</evidence>
<accession>Q5UF25</accession>
<keyword evidence="3 12" id="KW-0812">Transmembrane</keyword>
<dbReference type="PANTHER" id="PTHR23289">
    <property type="entry name" value="CYTOCHROME C OXIDASE ASSEMBLY PROTEIN COX15"/>
    <property type="match status" value="1"/>
</dbReference>
<feature type="transmembrane region" description="Helical" evidence="12">
    <location>
        <begin position="107"/>
        <end position="125"/>
    </location>
</feature>
<dbReference type="GO" id="GO:0120547">
    <property type="term" value="F:heme A synthase activity"/>
    <property type="evidence" value="ECO:0007669"/>
    <property type="project" value="UniProtKB-EC"/>
</dbReference>
<evidence type="ECO:0000256" key="5">
    <source>
        <dbReference type="ARBA" id="ARBA00022989"/>
    </source>
</evidence>
<evidence type="ECO:0000256" key="7">
    <source>
        <dbReference type="ARBA" id="ARBA00023004"/>
    </source>
</evidence>
<feature type="transmembrane region" description="Helical" evidence="12">
    <location>
        <begin position="137"/>
        <end position="155"/>
    </location>
</feature>
<dbReference type="HAMAP" id="MF_01665">
    <property type="entry name" value="HemeA_synth_type2"/>
    <property type="match status" value="1"/>
</dbReference>
<comment type="subcellular location">
    <subcellularLocation>
        <location evidence="12">Cell membrane</location>
        <topology evidence="12">Multi-pass membrane protein</topology>
    </subcellularLocation>
    <subcellularLocation>
        <location evidence="2">Membrane</location>
        <topology evidence="2">Multi-pass membrane protein</topology>
    </subcellularLocation>
</comment>
<feature type="transmembrane region" description="Helical" evidence="12">
    <location>
        <begin position="261"/>
        <end position="279"/>
    </location>
</feature>
<protein>
    <recommendedName>
        <fullName evidence="12">Heme A synthase</fullName>
        <shortName evidence="12">HAS</shortName>
        <ecNumber evidence="12">1.17.99.9</ecNumber>
    </recommendedName>
    <alternativeName>
        <fullName evidence="12">Cytochrome aa3-controlling protein</fullName>
    </alternativeName>
</protein>
<evidence type="ECO:0000256" key="11">
    <source>
        <dbReference type="ARBA" id="ARBA00048044"/>
    </source>
</evidence>
<keyword evidence="7 12" id="KW-0408">Iron</keyword>
<comment type="pathway">
    <text evidence="10 12">Porphyrin-containing compound metabolism; heme A biosynthesis; heme A from heme O: step 1/1.</text>
</comment>
<reference evidence="13" key="1">
    <citation type="submission" date="2004-09" db="EMBL/GenBank/DDBJ databases">
        <title>SAR116.</title>
        <authorList>
            <person name="Sabehi G."/>
            <person name="Beja O."/>
        </authorList>
    </citation>
    <scope>NUCLEOTIDE SEQUENCE</scope>
</reference>
<dbReference type="GO" id="GO:0005886">
    <property type="term" value="C:plasma membrane"/>
    <property type="evidence" value="ECO:0007669"/>
    <property type="project" value="UniProtKB-SubCell"/>
</dbReference>
<name>Q5UF25_9PROT</name>
<dbReference type="GO" id="GO:0016653">
    <property type="term" value="F:oxidoreductase activity, acting on NAD(P)H, heme protein as acceptor"/>
    <property type="evidence" value="ECO:0007669"/>
    <property type="project" value="TreeGrafter"/>
</dbReference>
<proteinExistence type="inferred from homology"/>
<keyword evidence="5 12" id="KW-1133">Transmembrane helix</keyword>
<comment type="cofactor">
    <cofactor evidence="1 12">
        <name>heme b</name>
        <dbReference type="ChEBI" id="CHEBI:60344"/>
    </cofactor>
</comment>
<evidence type="ECO:0000256" key="12">
    <source>
        <dbReference type="HAMAP-Rule" id="MF_01665"/>
    </source>
</evidence>
<feature type="transmembrane region" description="Helical" evidence="12">
    <location>
        <begin position="203"/>
        <end position="229"/>
    </location>
</feature>
<feature type="transmembrane region" description="Helical" evidence="12">
    <location>
        <begin position="318"/>
        <end position="335"/>
    </location>
</feature>
<evidence type="ECO:0000256" key="10">
    <source>
        <dbReference type="ARBA" id="ARBA00044501"/>
    </source>
</evidence>
<keyword evidence="12" id="KW-1003">Cell membrane</keyword>
<gene>
    <name evidence="12" type="primary">ctaA</name>
    <name evidence="13" type="ORF">Red2C11_12</name>
</gene>
<keyword evidence="6 12" id="KW-0560">Oxidoreductase</keyword>
<dbReference type="GO" id="GO:0046872">
    <property type="term" value="F:metal ion binding"/>
    <property type="evidence" value="ECO:0007669"/>
    <property type="project" value="UniProtKB-KW"/>
</dbReference>
<keyword evidence="9 12" id="KW-0472">Membrane</keyword>
<comment type="function">
    <text evidence="12">Catalyzes the conversion of heme O to heme A by two successive hydroxylations of the methyl group at C8. The first hydroxylation forms heme I, the second hydroxylation results in an unstable dihydroxymethyl group, which spontaneously dehydrates, resulting in the formyl group of heme A.</text>
</comment>
<keyword evidence="4 12" id="KW-0479">Metal-binding</keyword>
<evidence type="ECO:0000256" key="9">
    <source>
        <dbReference type="ARBA" id="ARBA00023136"/>
    </source>
</evidence>
<dbReference type="PANTHER" id="PTHR23289:SF2">
    <property type="entry name" value="CYTOCHROME C OXIDASE ASSEMBLY PROTEIN COX15 HOMOLOG"/>
    <property type="match status" value="1"/>
</dbReference>
<dbReference type="InterPro" id="IPR023754">
    <property type="entry name" value="HemeA_Synthase_type2"/>
</dbReference>
<dbReference type="GO" id="GO:0006784">
    <property type="term" value="P:heme A biosynthetic process"/>
    <property type="evidence" value="ECO:0007669"/>
    <property type="project" value="UniProtKB-UniRule"/>
</dbReference>
<feature type="binding site" description="axial binding residue" evidence="12">
    <location>
        <position position="320"/>
    </location>
    <ligand>
        <name>heme</name>
        <dbReference type="ChEBI" id="CHEBI:30413"/>
    </ligand>
    <ligandPart>
        <name>Fe</name>
        <dbReference type="ChEBI" id="CHEBI:18248"/>
    </ligandPart>
</feature>
<evidence type="ECO:0000256" key="6">
    <source>
        <dbReference type="ARBA" id="ARBA00023002"/>
    </source>
</evidence>
<organism evidence="13">
    <name type="scientific">uncultured alpha proteobacterium EBAC2C11</name>
    <dbReference type="NCBI Taxonomy" id="295349"/>
    <lineage>
        <taxon>Bacteria</taxon>
        <taxon>Pseudomonadati</taxon>
        <taxon>Pseudomonadota</taxon>
        <taxon>Alphaproteobacteria</taxon>
        <taxon>Candidatus Puniceispirillales</taxon>
        <taxon>environmental samples</taxon>
    </lineage>
</organism>
<dbReference type="InterPro" id="IPR003780">
    <property type="entry name" value="COX15/CtaA_fam"/>
</dbReference>
<dbReference type="EC" id="1.17.99.9" evidence="12"/>
<dbReference type="AlphaFoldDB" id="Q5UF25"/>
<comment type="similarity">
    <text evidence="12">Belongs to the COX15/CtaA family. Type 2 subfamily.</text>
</comment>
<sequence>MSVSSTTSWTSRNVTVASDQIVAKWLFSVAVLVALMVVIGGVTRLTGSGLSMVEWRPLMGTLPPMTTLEWQRVYQLYQASPEYQQLNYGMSLSNFKTIFFWEYFHRLWGRLLGLTFGLPLIALALTGRVPNGFGRRLFLLLLLGGFQGVVGWWMVKSGLTETASVSQYRLATHLSLALIIFSLLVWTGFDLRDGCDRYPTGQGLATLILLGITIVAGALVAGMDAGLLYNEYPLMGDSLLPIEYGEAGWLDPFENPASAQFHHRWLGALTFAAVIVLGLKERSASSAFRSNLVVAAVSLQFTLGIVTLLHGVPVSLGGMHQAGAVILLGCLLALLHGTSRPINYSTPDKPAGLS</sequence>
<evidence type="ECO:0000256" key="4">
    <source>
        <dbReference type="ARBA" id="ARBA00022723"/>
    </source>
</evidence>
<evidence type="ECO:0000256" key="2">
    <source>
        <dbReference type="ARBA" id="ARBA00004141"/>
    </source>
</evidence>
<dbReference type="Pfam" id="PF02628">
    <property type="entry name" value="COX15-CtaA"/>
    <property type="match status" value="1"/>
</dbReference>
<dbReference type="EMBL" id="AY744399">
    <property type="protein sequence ID" value="AAV31662.1"/>
    <property type="molecule type" value="Genomic_DNA"/>
</dbReference>
<feature type="transmembrane region" description="Helical" evidence="12">
    <location>
        <begin position="291"/>
        <end position="312"/>
    </location>
</feature>
<comment type="subunit">
    <text evidence="12">Interacts with CtaB.</text>
</comment>
<feature type="transmembrane region" description="Helical" evidence="12">
    <location>
        <begin position="21"/>
        <end position="42"/>
    </location>
</feature>
<evidence type="ECO:0000313" key="13">
    <source>
        <dbReference type="EMBL" id="AAV31662.1"/>
    </source>
</evidence>
<comment type="catalytic activity">
    <reaction evidence="11">
        <text>Fe(II)-heme o + 2 A + H2O = Fe(II)-heme a + 2 AH2</text>
        <dbReference type="Rhea" id="RHEA:63388"/>
        <dbReference type="ChEBI" id="CHEBI:13193"/>
        <dbReference type="ChEBI" id="CHEBI:15377"/>
        <dbReference type="ChEBI" id="CHEBI:17499"/>
        <dbReference type="ChEBI" id="CHEBI:60530"/>
        <dbReference type="ChEBI" id="CHEBI:61715"/>
        <dbReference type="EC" id="1.17.99.9"/>
    </reaction>
    <physiologicalReaction direction="left-to-right" evidence="11">
        <dbReference type="Rhea" id="RHEA:63389"/>
    </physiologicalReaction>
</comment>
<keyword evidence="8 12" id="KW-0350">Heme biosynthesis</keyword>
<evidence type="ECO:0000256" key="3">
    <source>
        <dbReference type="ARBA" id="ARBA00022692"/>
    </source>
</evidence>
<dbReference type="UniPathway" id="UPA00269">
    <property type="reaction ID" value="UER00713"/>
</dbReference>
<feature type="transmembrane region" description="Helical" evidence="12">
    <location>
        <begin position="170"/>
        <end position="191"/>
    </location>
</feature>